<evidence type="ECO:0008006" key="3">
    <source>
        <dbReference type="Google" id="ProtNLM"/>
    </source>
</evidence>
<dbReference type="Proteomes" id="UP001549921">
    <property type="component" value="Unassembled WGS sequence"/>
</dbReference>
<reference evidence="1 2" key="1">
    <citation type="submission" date="2024-06" db="EMBL/GenBank/DDBJ databases">
        <title>A chromosome-level genome assembly of beet webworm, Loxostege sticticalis.</title>
        <authorList>
            <person name="Zhang Y."/>
        </authorList>
    </citation>
    <scope>NUCLEOTIDE SEQUENCE [LARGE SCALE GENOMIC DNA]</scope>
    <source>
        <strain evidence="1">AQ028</strain>
        <tissue evidence="1">Male pupae</tissue>
    </source>
</reference>
<proteinExistence type="predicted"/>
<organism evidence="1 2">
    <name type="scientific">Loxostege sticticalis</name>
    <name type="common">Beet webworm moth</name>
    <dbReference type="NCBI Taxonomy" id="481309"/>
    <lineage>
        <taxon>Eukaryota</taxon>
        <taxon>Metazoa</taxon>
        <taxon>Ecdysozoa</taxon>
        <taxon>Arthropoda</taxon>
        <taxon>Hexapoda</taxon>
        <taxon>Insecta</taxon>
        <taxon>Pterygota</taxon>
        <taxon>Neoptera</taxon>
        <taxon>Endopterygota</taxon>
        <taxon>Lepidoptera</taxon>
        <taxon>Glossata</taxon>
        <taxon>Ditrysia</taxon>
        <taxon>Pyraloidea</taxon>
        <taxon>Crambidae</taxon>
        <taxon>Pyraustinae</taxon>
        <taxon>Loxostege</taxon>
    </lineage>
</organism>
<dbReference type="AlphaFoldDB" id="A0ABD0TSB7"/>
<protein>
    <recommendedName>
        <fullName evidence="3">Reverse transcriptase</fullName>
    </recommendedName>
</protein>
<accession>A0ABD0TSB7</accession>
<name>A0ABD0TSB7_LOXSC</name>
<evidence type="ECO:0000313" key="1">
    <source>
        <dbReference type="EMBL" id="KAL0852096.1"/>
    </source>
</evidence>
<dbReference type="EMBL" id="JBEDNZ010000001">
    <property type="protein sequence ID" value="KAL0852096.1"/>
    <property type="molecule type" value="Genomic_DNA"/>
</dbReference>
<comment type="caution">
    <text evidence="1">The sequence shown here is derived from an EMBL/GenBank/DDBJ whole genome shotgun (WGS) entry which is preliminary data.</text>
</comment>
<sequence length="350" mass="38310">MNSNNNSSVSSNDVSNVSSENLIRCPQCFQPRFFKGQRLKIHITRIHRPITNNVQILNQQALSTLPPIPSSVPFHQKLSYFKHSLPITKRIPRGARASVAHTLSSSIAKHFFTFSYRILYFTSDSNNHLSLTQRIKQNCSDNLNSFSILTPNFPVHASTLSDGDIKGAAKILFSDDLIAPNSPDTLSTTPDSLTSAINSFSSGSVGLTPQHLKDLLSVSCGEAGTTLLKNLVRLVNLMLSGSVNPLFLNFIYGANLCAFRKKDGGIRPIAVGCTFRRLAAKICCRAISDSLAAYFEPVQLGFGVKGGCEAAIHSVRTFITHNPDVILLTFTLCRSSDQDPFDSIEKTFSL</sequence>
<evidence type="ECO:0000313" key="2">
    <source>
        <dbReference type="Proteomes" id="UP001549921"/>
    </source>
</evidence>
<gene>
    <name evidence="1" type="ORF">ABMA28_000339</name>
</gene>